<comment type="caution">
    <text evidence="2">The sequence shown here is derived from an EMBL/GenBank/DDBJ whole genome shotgun (WGS) entry which is preliminary data.</text>
</comment>
<dbReference type="EMBL" id="JAQIZT010000013">
    <property type="protein sequence ID" value="KAJ6974773.1"/>
    <property type="molecule type" value="Genomic_DNA"/>
</dbReference>
<sequence length="77" mass="9058">MERNTEKEKLKWKTESRVLKRQKDKCPLCSKFQIELNHFTVHQGDDRERRKEGSLNNLPQCGQGQSRTGQQGLCHFS</sequence>
<name>A0AAD6LWT6_9ROSI</name>
<proteinExistence type="predicted"/>
<dbReference type="Proteomes" id="UP001164929">
    <property type="component" value="Chromosome 13"/>
</dbReference>
<gene>
    <name evidence="2" type="ORF">NC653_030801</name>
</gene>
<feature type="compositionally biased region" description="Polar residues" evidence="1">
    <location>
        <begin position="54"/>
        <end position="71"/>
    </location>
</feature>
<protein>
    <submittedName>
        <fullName evidence="2">Uncharacterized protein</fullName>
    </submittedName>
</protein>
<reference evidence="2" key="1">
    <citation type="journal article" date="2023" name="Mol. Ecol. Resour.">
        <title>Chromosome-level genome assembly of a triploid poplar Populus alba 'Berolinensis'.</title>
        <authorList>
            <person name="Chen S."/>
            <person name="Yu Y."/>
            <person name="Wang X."/>
            <person name="Wang S."/>
            <person name="Zhang T."/>
            <person name="Zhou Y."/>
            <person name="He R."/>
            <person name="Meng N."/>
            <person name="Wang Y."/>
            <person name="Liu W."/>
            <person name="Liu Z."/>
            <person name="Liu J."/>
            <person name="Guo Q."/>
            <person name="Huang H."/>
            <person name="Sederoff R.R."/>
            <person name="Wang G."/>
            <person name="Qu G."/>
            <person name="Chen S."/>
        </authorList>
    </citation>
    <scope>NUCLEOTIDE SEQUENCE</scope>
    <source>
        <strain evidence="2">SC-2020</strain>
    </source>
</reference>
<feature type="region of interest" description="Disordered" evidence="1">
    <location>
        <begin position="41"/>
        <end position="77"/>
    </location>
</feature>
<dbReference type="AlphaFoldDB" id="A0AAD6LWT6"/>
<evidence type="ECO:0000256" key="1">
    <source>
        <dbReference type="SAM" id="MobiDB-lite"/>
    </source>
</evidence>
<accession>A0AAD6LWT6</accession>
<evidence type="ECO:0000313" key="3">
    <source>
        <dbReference type="Proteomes" id="UP001164929"/>
    </source>
</evidence>
<organism evidence="2 3">
    <name type="scientific">Populus alba x Populus x berolinensis</name>
    <dbReference type="NCBI Taxonomy" id="444605"/>
    <lineage>
        <taxon>Eukaryota</taxon>
        <taxon>Viridiplantae</taxon>
        <taxon>Streptophyta</taxon>
        <taxon>Embryophyta</taxon>
        <taxon>Tracheophyta</taxon>
        <taxon>Spermatophyta</taxon>
        <taxon>Magnoliopsida</taxon>
        <taxon>eudicotyledons</taxon>
        <taxon>Gunneridae</taxon>
        <taxon>Pentapetalae</taxon>
        <taxon>rosids</taxon>
        <taxon>fabids</taxon>
        <taxon>Malpighiales</taxon>
        <taxon>Salicaceae</taxon>
        <taxon>Saliceae</taxon>
        <taxon>Populus</taxon>
    </lineage>
</organism>
<keyword evidence="3" id="KW-1185">Reference proteome</keyword>
<evidence type="ECO:0000313" key="2">
    <source>
        <dbReference type="EMBL" id="KAJ6974773.1"/>
    </source>
</evidence>
<feature type="compositionally biased region" description="Basic and acidic residues" evidence="1">
    <location>
        <begin position="43"/>
        <end position="53"/>
    </location>
</feature>